<accession>A0ABW0L390</accession>
<reference evidence="4" key="1">
    <citation type="journal article" date="2019" name="Int. J. Syst. Evol. Microbiol.">
        <title>The Global Catalogue of Microorganisms (GCM) 10K type strain sequencing project: providing services to taxonomists for standard genome sequencing and annotation.</title>
        <authorList>
            <consortium name="The Broad Institute Genomics Platform"/>
            <consortium name="The Broad Institute Genome Sequencing Center for Infectious Disease"/>
            <person name="Wu L."/>
            <person name="Ma J."/>
        </authorList>
    </citation>
    <scope>NUCLEOTIDE SEQUENCE [LARGE SCALE GENOMIC DNA]</scope>
    <source>
        <strain evidence="4">KACC 12649</strain>
    </source>
</reference>
<feature type="transmembrane region" description="Helical" evidence="1">
    <location>
        <begin position="63"/>
        <end position="83"/>
    </location>
</feature>
<comment type="caution">
    <text evidence="3">The sequence shown here is derived from an EMBL/GenBank/DDBJ whole genome shotgun (WGS) entry which is preliminary data.</text>
</comment>
<keyword evidence="1" id="KW-1133">Transmembrane helix</keyword>
<dbReference type="Proteomes" id="UP001596050">
    <property type="component" value="Unassembled WGS sequence"/>
</dbReference>
<organism evidence="3 4">
    <name type="scientific">Massilia niabensis</name>
    <dbReference type="NCBI Taxonomy" id="544910"/>
    <lineage>
        <taxon>Bacteria</taxon>
        <taxon>Pseudomonadati</taxon>
        <taxon>Pseudomonadota</taxon>
        <taxon>Betaproteobacteria</taxon>
        <taxon>Burkholderiales</taxon>
        <taxon>Oxalobacteraceae</taxon>
        <taxon>Telluria group</taxon>
        <taxon>Massilia</taxon>
    </lineage>
</organism>
<keyword evidence="3" id="KW-0808">Transferase</keyword>
<evidence type="ECO:0000259" key="2">
    <source>
        <dbReference type="Pfam" id="PF01757"/>
    </source>
</evidence>
<protein>
    <submittedName>
        <fullName evidence="3">Acyltransferase family protein</fullName>
        <ecNumber evidence="3">2.3.-.-</ecNumber>
    </submittedName>
</protein>
<dbReference type="PANTHER" id="PTHR23028:SF131">
    <property type="entry name" value="BLR2367 PROTEIN"/>
    <property type="match status" value="1"/>
</dbReference>
<keyword evidence="3" id="KW-0012">Acyltransferase</keyword>
<evidence type="ECO:0000313" key="3">
    <source>
        <dbReference type="EMBL" id="MFC5459806.1"/>
    </source>
</evidence>
<keyword evidence="1" id="KW-0812">Transmembrane</keyword>
<sequence>MGAVVEALPAAERGQQAEFGVINLLKAVAAQLIVLHHLAFYGPMADHARPLMPGVIDWLADDARIAVQVFLVIGGFLAAKSLSPQGYPGLANPLGTIWRRYLKLAPPFMVAMLLAVGASALGSAWMTHDSISAPPSVWQLAAHALLLQDVLGYEALSAGAWYVAVDFQLYAVMSLLLWGCGRVARNRVLPWLMPAVVTVAVGASLLYFNLDSDWDVWAPYFLGSYGLGVLAWWASDPTRRPRTVAVLLLMMALPALVALMVDFRSRAAVALVVACALIVLGRARSTPGSARAWLVVNSLGKISYSVFLVHFPVCLVVNALFAEFVPPRAHLQSAGMVLAWAASLTAGAAFFYRVERPLGRLFSPSRSLRRSGVLCARLPSQ</sequence>
<dbReference type="GO" id="GO:0016746">
    <property type="term" value="F:acyltransferase activity"/>
    <property type="evidence" value="ECO:0007669"/>
    <property type="project" value="UniProtKB-KW"/>
</dbReference>
<evidence type="ECO:0000256" key="1">
    <source>
        <dbReference type="SAM" id="Phobius"/>
    </source>
</evidence>
<name>A0ABW0L390_9BURK</name>
<gene>
    <name evidence="3" type="ORF">ACFPN5_08285</name>
</gene>
<keyword evidence="1" id="KW-0472">Membrane</keyword>
<feature type="transmembrane region" description="Helical" evidence="1">
    <location>
        <begin position="267"/>
        <end position="283"/>
    </location>
</feature>
<feature type="transmembrane region" description="Helical" evidence="1">
    <location>
        <begin position="304"/>
        <end position="322"/>
    </location>
</feature>
<dbReference type="EC" id="2.3.-.-" evidence="3"/>
<feature type="transmembrane region" description="Helical" evidence="1">
    <location>
        <begin position="216"/>
        <end position="234"/>
    </location>
</feature>
<dbReference type="EMBL" id="JBHSMU010000009">
    <property type="protein sequence ID" value="MFC5459806.1"/>
    <property type="molecule type" value="Genomic_DNA"/>
</dbReference>
<proteinExistence type="predicted"/>
<keyword evidence="4" id="KW-1185">Reference proteome</keyword>
<dbReference type="PANTHER" id="PTHR23028">
    <property type="entry name" value="ACETYLTRANSFERASE"/>
    <property type="match status" value="1"/>
</dbReference>
<evidence type="ECO:0000313" key="4">
    <source>
        <dbReference type="Proteomes" id="UP001596050"/>
    </source>
</evidence>
<feature type="domain" description="Acyltransferase 3" evidence="2">
    <location>
        <begin position="22"/>
        <end position="341"/>
    </location>
</feature>
<dbReference type="InterPro" id="IPR050879">
    <property type="entry name" value="Acyltransferase_3"/>
</dbReference>
<feature type="transmembrane region" description="Helical" evidence="1">
    <location>
        <begin position="21"/>
        <end position="43"/>
    </location>
</feature>
<feature type="transmembrane region" description="Helical" evidence="1">
    <location>
        <begin position="191"/>
        <end position="210"/>
    </location>
</feature>
<feature type="transmembrane region" description="Helical" evidence="1">
    <location>
        <begin position="104"/>
        <end position="126"/>
    </location>
</feature>
<feature type="transmembrane region" description="Helical" evidence="1">
    <location>
        <begin position="334"/>
        <end position="352"/>
    </location>
</feature>
<dbReference type="Pfam" id="PF01757">
    <property type="entry name" value="Acyl_transf_3"/>
    <property type="match status" value="1"/>
</dbReference>
<dbReference type="RefSeq" id="WP_379782016.1">
    <property type="nucleotide sequence ID" value="NZ_JBHSMU010000009.1"/>
</dbReference>
<feature type="transmembrane region" description="Helical" evidence="1">
    <location>
        <begin position="159"/>
        <end position="179"/>
    </location>
</feature>
<feature type="transmembrane region" description="Helical" evidence="1">
    <location>
        <begin position="243"/>
        <end position="261"/>
    </location>
</feature>
<dbReference type="InterPro" id="IPR002656">
    <property type="entry name" value="Acyl_transf_3_dom"/>
</dbReference>